<protein>
    <recommendedName>
        <fullName evidence="2">PD-(D/E)XK nuclease-like domain-containing protein</fullName>
    </recommendedName>
</protein>
<feature type="compositionally biased region" description="Low complexity" evidence="1">
    <location>
        <begin position="62"/>
        <end position="89"/>
    </location>
</feature>
<feature type="compositionally biased region" description="Low complexity" evidence="1">
    <location>
        <begin position="106"/>
        <end position="124"/>
    </location>
</feature>
<evidence type="ECO:0000256" key="1">
    <source>
        <dbReference type="SAM" id="MobiDB-lite"/>
    </source>
</evidence>
<dbReference type="Pfam" id="PF20516">
    <property type="entry name" value="PDDEXK_12"/>
    <property type="match status" value="1"/>
</dbReference>
<feature type="region of interest" description="Disordered" evidence="1">
    <location>
        <begin position="29"/>
        <end position="129"/>
    </location>
</feature>
<feature type="domain" description="PD-(D/E)XK nuclease-like" evidence="2">
    <location>
        <begin position="200"/>
        <end position="446"/>
    </location>
</feature>
<organism evidence="3 4">
    <name type="scientific">Fusarium albosuccineum</name>
    <dbReference type="NCBI Taxonomy" id="1237068"/>
    <lineage>
        <taxon>Eukaryota</taxon>
        <taxon>Fungi</taxon>
        <taxon>Dikarya</taxon>
        <taxon>Ascomycota</taxon>
        <taxon>Pezizomycotina</taxon>
        <taxon>Sordariomycetes</taxon>
        <taxon>Hypocreomycetidae</taxon>
        <taxon>Hypocreales</taxon>
        <taxon>Nectriaceae</taxon>
        <taxon>Fusarium</taxon>
        <taxon>Fusarium decemcellulare species complex</taxon>
    </lineage>
</organism>
<dbReference type="Proteomes" id="UP000554235">
    <property type="component" value="Unassembled WGS sequence"/>
</dbReference>
<name>A0A8H4PE11_9HYPO</name>
<reference evidence="3 4" key="1">
    <citation type="submission" date="2020-01" db="EMBL/GenBank/DDBJ databases">
        <title>Identification and distribution of gene clusters putatively required for synthesis of sphingolipid metabolism inhibitors in phylogenetically diverse species of the filamentous fungus Fusarium.</title>
        <authorList>
            <person name="Kim H.-S."/>
            <person name="Busman M."/>
            <person name="Brown D.W."/>
            <person name="Divon H."/>
            <person name="Uhlig S."/>
            <person name="Proctor R.H."/>
        </authorList>
    </citation>
    <scope>NUCLEOTIDE SEQUENCE [LARGE SCALE GENOMIC DNA]</scope>
    <source>
        <strain evidence="3 4">NRRL 20459</strain>
    </source>
</reference>
<keyword evidence="4" id="KW-1185">Reference proteome</keyword>
<evidence type="ECO:0000313" key="3">
    <source>
        <dbReference type="EMBL" id="KAF4469065.1"/>
    </source>
</evidence>
<dbReference type="OrthoDB" id="4161186at2759"/>
<proteinExistence type="predicted"/>
<sequence length="464" mass="51111">MPPDILNWLHGIETADAIDISLQPRLSRNLKRAHSPSRLSIPTPPPEMPSPKKRKTAHGVPSAAESDASADPDSNSSQDGDQDPQNPQDMTPRASRTSALAHSRASSQLSSHRTTSSSRTGGSSPRKHLAAMALSSRYVEQEDFSETARQPSALSAMRSRLMSVSHRRGILGESTKSLISSIGPALHVDFATLAEYDGCFSAQRDTLGSTPLPEDVVYILESARECKLMDQGESGWNVEVHHPLLAMALRKRQPGHTYKNLFKFMSCSSAPLIKEYKHPSAPDKKIDFCIFIDPKHDQQPDMVSHVNNLRSFLPLQSINITSDIPLLNRPLAVPIETKRTGEGGDDAALQVSTWLEAQLELLHRLVRRCQVLSSTDDDLPALSDIGFLPGLIIQGHVWNFVAATRQDNETVIWSGMSIGATSDVTGIYQIVTFLQILREWVLNTYWPWLSRVIRLASSTVPVPG</sequence>
<accession>A0A8H4PE11</accession>
<dbReference type="EMBL" id="JAADYS010000523">
    <property type="protein sequence ID" value="KAF4469065.1"/>
    <property type="molecule type" value="Genomic_DNA"/>
</dbReference>
<evidence type="ECO:0000313" key="4">
    <source>
        <dbReference type="Proteomes" id="UP000554235"/>
    </source>
</evidence>
<evidence type="ECO:0000259" key="2">
    <source>
        <dbReference type="Pfam" id="PF20516"/>
    </source>
</evidence>
<dbReference type="InterPro" id="IPR046797">
    <property type="entry name" value="PDDEXK_12"/>
</dbReference>
<dbReference type="AlphaFoldDB" id="A0A8H4PE11"/>
<gene>
    <name evidence="3" type="ORF">FALBO_4040</name>
</gene>
<comment type="caution">
    <text evidence="3">The sequence shown here is derived from an EMBL/GenBank/DDBJ whole genome shotgun (WGS) entry which is preliminary data.</text>
</comment>